<organism evidence="6 7">
    <name type="scientific">Thecamonas trahens ATCC 50062</name>
    <dbReference type="NCBI Taxonomy" id="461836"/>
    <lineage>
        <taxon>Eukaryota</taxon>
        <taxon>Apusozoa</taxon>
        <taxon>Apusomonadida</taxon>
        <taxon>Apusomonadidae</taxon>
        <taxon>Thecamonas</taxon>
    </lineage>
</organism>
<dbReference type="GO" id="GO:0032259">
    <property type="term" value="P:methylation"/>
    <property type="evidence" value="ECO:0007669"/>
    <property type="project" value="UniProtKB-KW"/>
</dbReference>
<keyword evidence="2 4" id="KW-0489">Methyltransferase</keyword>
<feature type="region of interest" description="Disordered" evidence="5">
    <location>
        <begin position="291"/>
        <end position="319"/>
    </location>
</feature>
<dbReference type="EMBL" id="GL349442">
    <property type="protein sequence ID" value="KNC46267.1"/>
    <property type="molecule type" value="Genomic_DNA"/>
</dbReference>
<dbReference type="OrthoDB" id="417697at2759"/>
<accession>A0A0L0D1W8</accession>
<keyword evidence="7" id="KW-1185">Reference proteome</keyword>
<dbReference type="GO" id="GO:0008173">
    <property type="term" value="F:RNA methyltransferase activity"/>
    <property type="evidence" value="ECO:0007669"/>
    <property type="project" value="UniProtKB-ARBA"/>
</dbReference>
<name>A0A0L0D1W8_THETB</name>
<evidence type="ECO:0000313" key="6">
    <source>
        <dbReference type="EMBL" id="KNC46267.1"/>
    </source>
</evidence>
<evidence type="ECO:0000256" key="3">
    <source>
        <dbReference type="ARBA" id="ARBA00022679"/>
    </source>
</evidence>
<proteinExistence type="inferred from homology"/>
<dbReference type="STRING" id="461836.A0A0L0D1W8"/>
<dbReference type="InterPro" id="IPR026113">
    <property type="entry name" value="METTL2/6/8-like"/>
</dbReference>
<evidence type="ECO:0000256" key="2">
    <source>
        <dbReference type="ARBA" id="ARBA00022603"/>
    </source>
</evidence>
<dbReference type="GO" id="GO:0008757">
    <property type="term" value="F:S-adenosylmethionine-dependent methyltransferase activity"/>
    <property type="evidence" value="ECO:0007669"/>
    <property type="project" value="UniProtKB-ARBA"/>
</dbReference>
<evidence type="ECO:0000313" key="7">
    <source>
        <dbReference type="Proteomes" id="UP000054408"/>
    </source>
</evidence>
<protein>
    <recommendedName>
        <fullName evidence="4">tRNA N(3)-methylcytidine methyltransferase</fullName>
        <ecNumber evidence="4">2.1.1.-</ecNumber>
    </recommendedName>
</protein>
<dbReference type="InterPro" id="IPR029063">
    <property type="entry name" value="SAM-dependent_MTases_sf"/>
</dbReference>
<dbReference type="eggNOG" id="KOG2361">
    <property type="taxonomic scope" value="Eukaryota"/>
</dbReference>
<feature type="compositionally biased region" description="Acidic residues" evidence="5">
    <location>
        <begin position="309"/>
        <end position="319"/>
    </location>
</feature>
<dbReference type="AlphaFoldDB" id="A0A0L0D1W8"/>
<keyword evidence="3 4" id="KW-0808">Transferase</keyword>
<dbReference type="Proteomes" id="UP000054408">
    <property type="component" value="Unassembled WGS sequence"/>
</dbReference>
<dbReference type="SUPFAM" id="SSF53335">
    <property type="entry name" value="S-adenosyl-L-methionine-dependent methyltransferases"/>
    <property type="match status" value="1"/>
</dbReference>
<reference evidence="6 7" key="1">
    <citation type="submission" date="2010-05" db="EMBL/GenBank/DDBJ databases">
        <title>The Genome Sequence of Thecamonas trahens ATCC 50062.</title>
        <authorList>
            <consortium name="The Broad Institute Genome Sequencing Platform"/>
            <person name="Russ C."/>
            <person name="Cuomo C."/>
            <person name="Shea T."/>
            <person name="Young S.K."/>
            <person name="Zeng Q."/>
            <person name="Koehrsen M."/>
            <person name="Haas B."/>
            <person name="Borodovsky M."/>
            <person name="Guigo R."/>
            <person name="Alvarado L."/>
            <person name="Berlin A."/>
            <person name="Bochicchio J."/>
            <person name="Borenstein D."/>
            <person name="Chapman S."/>
            <person name="Chen Z."/>
            <person name="Freedman E."/>
            <person name="Gellesch M."/>
            <person name="Goldberg J."/>
            <person name="Griggs A."/>
            <person name="Gujja S."/>
            <person name="Heilman E."/>
            <person name="Heiman D."/>
            <person name="Hepburn T."/>
            <person name="Howarth C."/>
            <person name="Jen D."/>
            <person name="Larson L."/>
            <person name="Mehta T."/>
            <person name="Park D."/>
            <person name="Pearson M."/>
            <person name="Roberts A."/>
            <person name="Saif S."/>
            <person name="Shenoy N."/>
            <person name="Sisk P."/>
            <person name="Stolte C."/>
            <person name="Sykes S."/>
            <person name="Thomson T."/>
            <person name="Walk T."/>
            <person name="White J."/>
            <person name="Yandava C."/>
            <person name="Burger G."/>
            <person name="Gray M.W."/>
            <person name="Holland P.W.H."/>
            <person name="King N."/>
            <person name="Lang F.B.F."/>
            <person name="Roger A.J."/>
            <person name="Ruiz-Trillo I."/>
            <person name="Lander E."/>
            <person name="Nusbaum C."/>
        </authorList>
    </citation>
    <scope>NUCLEOTIDE SEQUENCE [LARGE SCALE GENOMIC DNA]</scope>
    <source>
        <strain evidence="6 7">ATCC 50062</strain>
    </source>
</reference>
<dbReference type="GeneID" id="25562373"/>
<dbReference type="CDD" id="cd02440">
    <property type="entry name" value="AdoMet_MTases"/>
    <property type="match status" value="1"/>
</dbReference>
<dbReference type="PIRSF" id="PIRSF037755">
    <property type="entry name" value="Mettl2_prd"/>
    <property type="match status" value="1"/>
</dbReference>
<evidence type="ECO:0000256" key="5">
    <source>
        <dbReference type="SAM" id="MobiDB-lite"/>
    </source>
</evidence>
<evidence type="ECO:0000256" key="4">
    <source>
        <dbReference type="PIRNR" id="PIRNR037755"/>
    </source>
</evidence>
<dbReference type="EC" id="2.1.1.-" evidence="4"/>
<dbReference type="PANTHER" id="PTHR22809">
    <property type="entry name" value="METHYLTRANSFERASE-RELATED"/>
    <property type="match status" value="1"/>
</dbReference>
<gene>
    <name evidence="6" type="ORF">AMSG_02720</name>
</gene>
<feature type="compositionally biased region" description="Low complexity" evidence="5">
    <location>
        <begin position="291"/>
        <end position="308"/>
    </location>
</feature>
<comment type="function">
    <text evidence="4">S-adenosyl-L-methionine-dependent methyltransferase.</text>
</comment>
<dbReference type="RefSeq" id="XP_013760561.1">
    <property type="nucleotide sequence ID" value="XM_013905107.1"/>
</dbReference>
<dbReference type="Gene3D" id="3.40.50.150">
    <property type="entry name" value="Vaccinia Virus protein VP39"/>
    <property type="match status" value="1"/>
</dbReference>
<comment type="similarity">
    <text evidence="1 4">Belongs to the methyltransferase superfamily. METL family.</text>
</comment>
<evidence type="ECO:0000256" key="1">
    <source>
        <dbReference type="ARBA" id="ARBA00009725"/>
    </source>
</evidence>
<sequence>MSVLPSPETTFEDGERETLPVEYVAYAEEVLAGKAHSETAPAFWVAKYEKEAARNWDIFYKRNTNKFYKDRHWLKAEFPALAAGDGSLRLLEVGCGVGNTIFPLLDEVPGLEILGIDFAKRAIAMVREHPTYVAEHTADRSPRVHAAVADLVHDDIVAIVDETFGAPVDCLTMIFVLSAIAPEHHPDVMAKMARAIRPGGLILMRDYGRYDLAQLRFKKGAKLADNFYVRADGTRAYYFSLDEIELLAHAAGLIVDRAAYVLRNVVNHKEGKSMNRVWFQAVLRRPLPADADADAPATRADADVATDAATDDAPDTPSS</sequence>
<dbReference type="OMA" id="DAQRNWD"/>
<dbReference type="Pfam" id="PF13489">
    <property type="entry name" value="Methyltransf_23"/>
    <property type="match status" value="1"/>
</dbReference>
<dbReference type="PANTHER" id="PTHR22809:SF5">
    <property type="entry name" value="TRNA N(3)-METHYLCYTIDINE METHYLTRANSFERASE METTL6"/>
    <property type="match status" value="1"/>
</dbReference>